<dbReference type="Pfam" id="PF00392">
    <property type="entry name" value="GntR"/>
    <property type="match status" value="1"/>
</dbReference>
<dbReference type="InterPro" id="IPR036390">
    <property type="entry name" value="WH_DNA-bd_sf"/>
</dbReference>
<dbReference type="RefSeq" id="WP_268916536.1">
    <property type="nucleotide sequence ID" value="NZ_CP124548.1"/>
</dbReference>
<proteinExistence type="predicted"/>
<evidence type="ECO:0000256" key="2">
    <source>
        <dbReference type="ARBA" id="ARBA00023125"/>
    </source>
</evidence>
<dbReference type="PANTHER" id="PTHR44846">
    <property type="entry name" value="MANNOSYL-D-GLYCERATE TRANSPORT/METABOLISM SYSTEM REPRESSOR MNGR-RELATED"/>
    <property type="match status" value="1"/>
</dbReference>
<dbReference type="InterPro" id="IPR011663">
    <property type="entry name" value="UTRA"/>
</dbReference>
<dbReference type="SMART" id="SM00345">
    <property type="entry name" value="HTH_GNTR"/>
    <property type="match status" value="1"/>
</dbReference>
<dbReference type="InterPro" id="IPR000524">
    <property type="entry name" value="Tscrpt_reg_HTH_GntR"/>
</dbReference>
<dbReference type="Gene3D" id="1.10.10.10">
    <property type="entry name" value="Winged helix-like DNA-binding domain superfamily/Winged helix DNA-binding domain"/>
    <property type="match status" value="1"/>
</dbReference>
<evidence type="ECO:0000313" key="6">
    <source>
        <dbReference type="Proteomes" id="UP001072034"/>
    </source>
</evidence>
<keyword evidence="3" id="KW-0804">Transcription</keyword>
<gene>
    <name evidence="5" type="ORF">OHJ16_02055</name>
</gene>
<sequence>MPVKATADEQDRPRYREIGEWLEEECGRLPVGALLPSESQLADRFAVSRMTARHALERLRESGRIERRRGVGSFVAAPQLHRPDALLRSFTEELRVRGMAASSAVLEAGLVVRPVEARALGMDPKSTLVFIDRVRCADGAPVARERVHLPERYRAVLEADLAGGSLHAALRGAGAVLARTSGVVTSRLATAEECRLLLVDEPTALLVETRTVTDPEGTPVETTETAYIGARWAIDTLGSVG</sequence>
<keyword evidence="6" id="KW-1185">Reference proteome</keyword>
<comment type="caution">
    <text evidence="5">The sequence shown here is derived from an EMBL/GenBank/DDBJ whole genome shotgun (WGS) entry which is preliminary data.</text>
</comment>
<dbReference type="Pfam" id="PF07702">
    <property type="entry name" value="UTRA"/>
    <property type="match status" value="1"/>
</dbReference>
<dbReference type="SMART" id="SM00866">
    <property type="entry name" value="UTRA"/>
    <property type="match status" value="1"/>
</dbReference>
<dbReference type="EMBL" id="JAPTMY010000003">
    <property type="protein sequence ID" value="MCZ0856837.1"/>
    <property type="molecule type" value="Genomic_DNA"/>
</dbReference>
<evidence type="ECO:0000256" key="3">
    <source>
        <dbReference type="ARBA" id="ARBA00023163"/>
    </source>
</evidence>
<feature type="domain" description="HTH gntR-type" evidence="4">
    <location>
        <begin position="12"/>
        <end position="78"/>
    </location>
</feature>
<dbReference type="Gene3D" id="3.40.1410.10">
    <property type="entry name" value="Chorismate lyase-like"/>
    <property type="match status" value="1"/>
</dbReference>
<dbReference type="SUPFAM" id="SSF64288">
    <property type="entry name" value="Chorismate lyase-like"/>
    <property type="match status" value="1"/>
</dbReference>
<keyword evidence="2" id="KW-0238">DNA-binding</keyword>
<accession>A0ABT4I514</accession>
<dbReference type="PRINTS" id="PR00035">
    <property type="entry name" value="HTHGNTR"/>
</dbReference>
<dbReference type="InterPro" id="IPR036388">
    <property type="entry name" value="WH-like_DNA-bd_sf"/>
</dbReference>
<dbReference type="CDD" id="cd07377">
    <property type="entry name" value="WHTH_GntR"/>
    <property type="match status" value="1"/>
</dbReference>
<protein>
    <submittedName>
        <fullName evidence="5">GntR family transcriptional regulator</fullName>
    </submittedName>
</protein>
<dbReference type="PANTHER" id="PTHR44846:SF17">
    <property type="entry name" value="GNTR-FAMILY TRANSCRIPTIONAL REGULATOR"/>
    <property type="match status" value="1"/>
</dbReference>
<evidence type="ECO:0000256" key="1">
    <source>
        <dbReference type="ARBA" id="ARBA00023015"/>
    </source>
</evidence>
<name>A0ABT4I514_9ACTO</name>
<organism evidence="5 6">
    <name type="scientific">Actinomyces israelii</name>
    <dbReference type="NCBI Taxonomy" id="1659"/>
    <lineage>
        <taxon>Bacteria</taxon>
        <taxon>Bacillati</taxon>
        <taxon>Actinomycetota</taxon>
        <taxon>Actinomycetes</taxon>
        <taxon>Actinomycetales</taxon>
        <taxon>Actinomycetaceae</taxon>
        <taxon>Actinomyces</taxon>
    </lineage>
</organism>
<dbReference type="InterPro" id="IPR028978">
    <property type="entry name" value="Chorismate_lyase_/UTRA_dom_sf"/>
</dbReference>
<dbReference type="Proteomes" id="UP001072034">
    <property type="component" value="Unassembled WGS sequence"/>
</dbReference>
<keyword evidence="1" id="KW-0805">Transcription regulation</keyword>
<reference evidence="5" key="1">
    <citation type="submission" date="2022-10" db="EMBL/GenBank/DDBJ databases">
        <title>Genome sequence of Actinomyces israelii ATCC 10048.</title>
        <authorList>
            <person name="Watt R.M."/>
            <person name="Tong W.M."/>
        </authorList>
    </citation>
    <scope>NUCLEOTIDE SEQUENCE</scope>
    <source>
        <strain evidence="5">ATCC 10048</strain>
    </source>
</reference>
<evidence type="ECO:0000313" key="5">
    <source>
        <dbReference type="EMBL" id="MCZ0856837.1"/>
    </source>
</evidence>
<evidence type="ECO:0000259" key="4">
    <source>
        <dbReference type="PROSITE" id="PS50949"/>
    </source>
</evidence>
<dbReference type="InterPro" id="IPR050679">
    <property type="entry name" value="Bact_HTH_transcr_reg"/>
</dbReference>
<dbReference type="SUPFAM" id="SSF46785">
    <property type="entry name" value="Winged helix' DNA-binding domain"/>
    <property type="match status" value="1"/>
</dbReference>
<dbReference type="PROSITE" id="PS50949">
    <property type="entry name" value="HTH_GNTR"/>
    <property type="match status" value="1"/>
</dbReference>